<dbReference type="RefSeq" id="WP_018591218.1">
    <property type="nucleotide sequence ID" value="NZ_CP117523.1"/>
</dbReference>
<evidence type="ECO:0000256" key="1">
    <source>
        <dbReference type="SAM" id="MobiDB-lite"/>
    </source>
</evidence>
<sequence length="114" mass="12893">MAKKKKRESTDKKNNKQSSRNCNSKQNSNSKNSNSKQKSNDNIKFSDFSYAELIVLAATLSYSLAEELDEDDIAIFLVFLGLLLADMQTLLTQRSIKAKRQAPTTEDLELETEI</sequence>
<name>A0ABZ2ETX0_9FIRM</name>
<feature type="region of interest" description="Disordered" evidence="1">
    <location>
        <begin position="1"/>
        <end position="41"/>
    </location>
</feature>
<dbReference type="EMBL" id="CP117523">
    <property type="protein sequence ID" value="WWD83356.1"/>
    <property type="molecule type" value="Genomic_DNA"/>
</dbReference>
<keyword evidence="3" id="KW-1185">Reference proteome</keyword>
<organism evidence="2 3">
    <name type="scientific">Terrisporobacter glycolicus ATCC 14880 = DSM 1288</name>
    <dbReference type="NCBI Taxonomy" id="1121315"/>
    <lineage>
        <taxon>Bacteria</taxon>
        <taxon>Bacillati</taxon>
        <taxon>Bacillota</taxon>
        <taxon>Clostridia</taxon>
        <taxon>Peptostreptococcales</taxon>
        <taxon>Peptostreptococcaceae</taxon>
        <taxon>Terrisporobacter</taxon>
    </lineage>
</organism>
<evidence type="ECO:0000313" key="3">
    <source>
        <dbReference type="Proteomes" id="UP001348492"/>
    </source>
</evidence>
<gene>
    <name evidence="2" type="ORF">TEGL_17650</name>
</gene>
<protein>
    <submittedName>
        <fullName evidence="2">Uncharacterized protein</fullName>
    </submittedName>
</protein>
<evidence type="ECO:0000313" key="2">
    <source>
        <dbReference type="EMBL" id="WWD83356.1"/>
    </source>
</evidence>
<dbReference type="Proteomes" id="UP001348492">
    <property type="component" value="Chromosome"/>
</dbReference>
<proteinExistence type="predicted"/>
<accession>A0ABZ2ETX0</accession>
<feature type="compositionally biased region" description="Low complexity" evidence="1">
    <location>
        <begin position="16"/>
        <end position="41"/>
    </location>
</feature>
<reference evidence="2 3" key="1">
    <citation type="journal article" date="2023" name="PLoS ONE">
        <title>Genome-based metabolic and phylogenomic analysis of three Terrisporobacter species.</title>
        <authorList>
            <person name="Boer T."/>
            <person name="Bengelsdorf F.R."/>
            <person name="Bomeke M."/>
            <person name="Daniel R."/>
            <person name="Poehlein A."/>
        </authorList>
    </citation>
    <scope>NUCLEOTIDE SEQUENCE [LARGE SCALE GENOMIC DNA]</scope>
    <source>
        <strain evidence="2 3">DSM 1288</strain>
    </source>
</reference>